<evidence type="ECO:0000259" key="6">
    <source>
        <dbReference type="Pfam" id="PF13193"/>
    </source>
</evidence>
<evidence type="ECO:0000259" key="5">
    <source>
        <dbReference type="Pfam" id="PF00501"/>
    </source>
</evidence>
<dbReference type="InterPro" id="IPR025110">
    <property type="entry name" value="AMP-bd_C"/>
</dbReference>
<comment type="caution">
    <text evidence="7">The sequence shown here is derived from an EMBL/GenBank/DDBJ whole genome shotgun (WGS) entry which is preliminary data.</text>
</comment>
<dbReference type="NCBIfam" id="NF047394">
    <property type="entry name" value="AcylCoAsynMbcS"/>
    <property type="match status" value="1"/>
</dbReference>
<dbReference type="PANTHER" id="PTHR43605:SF10">
    <property type="entry name" value="ACYL-COA SYNTHETASE MEDIUM CHAIN FAMILY MEMBER 3"/>
    <property type="match status" value="1"/>
</dbReference>
<dbReference type="SUPFAM" id="SSF56801">
    <property type="entry name" value="Acetyl-CoA synthetase-like"/>
    <property type="match status" value="1"/>
</dbReference>
<evidence type="ECO:0000256" key="2">
    <source>
        <dbReference type="ARBA" id="ARBA00022598"/>
    </source>
</evidence>
<dbReference type="EMBL" id="JANCLT010000001">
    <property type="protein sequence ID" value="MCP8967461.1"/>
    <property type="molecule type" value="Genomic_DNA"/>
</dbReference>
<keyword evidence="3" id="KW-0547">Nucleotide-binding</keyword>
<reference evidence="7" key="1">
    <citation type="submission" date="2022-07" db="EMBL/GenBank/DDBJ databases">
        <authorList>
            <person name="Li W.-J."/>
            <person name="Deng Q.-Q."/>
        </authorList>
    </citation>
    <scope>NUCLEOTIDE SEQUENCE</scope>
    <source>
        <strain evidence="7">SYSU M60031</strain>
    </source>
</reference>
<dbReference type="GO" id="GO:0016405">
    <property type="term" value="F:CoA-ligase activity"/>
    <property type="evidence" value="ECO:0007669"/>
    <property type="project" value="UniProtKB-ARBA"/>
</dbReference>
<dbReference type="PROSITE" id="PS00455">
    <property type="entry name" value="AMP_BINDING"/>
    <property type="match status" value="1"/>
</dbReference>
<evidence type="ECO:0000256" key="4">
    <source>
        <dbReference type="ARBA" id="ARBA00022840"/>
    </source>
</evidence>
<accession>A0AA41X1Z2</accession>
<protein>
    <submittedName>
        <fullName evidence="7">Acyl--CoA ligase</fullName>
    </submittedName>
</protein>
<dbReference type="Pfam" id="PF00501">
    <property type="entry name" value="AMP-binding"/>
    <property type="match status" value="1"/>
</dbReference>
<sequence length="527" mass="58994">MKREELIAPEQYNLVQEIERYAADPTKLAVIWQSEQGERKQLTYLELMSGANRIGNAFLKEGLQPGDKVLIMVPRLVEAYMTYVGAIKAGLVVIPSSEMLRKKDIEYRISHGEVKAVVSYAPYLEQFAGIEAMDRLHRFVISEEPVAGWVNLSEKLRTESDLLEPAPTKRDDMVFLSYTSGTTGNPKGVVHTHGWAYAHLRTSAPNWLGIQEGDVVWATAGPGWQKWIWSPFLATLGSGATGFVYHGKFEPKTYLQLLSDNGINVLCCTPTEYRLMAKVEQLEQYNLSALHSAVSAGEPLNRGVIDTFQKYFNVTVRDGYGQTENTLLVGVMKGMELRPGSMGKPTPGNQVEIVDEFGNPAPAGEVGDIAVHVSTPALFKHYYKDPERTAMQFRGDYYITGDKAKKDEDGYFWFEGRGDDIIISSGYTIGPFEVEDALVKHPYVKECAVVGSPDEVRGHIVKAFIVLKDEVQADEALIPVLQEHVKTLTAPYKYPRKIEFVGELPKTTSGKIRRIELRQREQELARP</sequence>
<dbReference type="GO" id="GO:0005524">
    <property type="term" value="F:ATP binding"/>
    <property type="evidence" value="ECO:0007669"/>
    <property type="project" value="UniProtKB-KW"/>
</dbReference>
<proteinExistence type="inferred from homology"/>
<dbReference type="FunFam" id="3.30.300.30:FF:000005">
    <property type="entry name" value="Acyl-coenzyme A synthetase ACSM5, mitochondrial"/>
    <property type="match status" value="1"/>
</dbReference>
<dbReference type="RefSeq" id="WP_254757111.1">
    <property type="nucleotide sequence ID" value="NZ_JANCLT010000001.1"/>
</dbReference>
<dbReference type="GO" id="GO:0006633">
    <property type="term" value="P:fatty acid biosynthetic process"/>
    <property type="evidence" value="ECO:0007669"/>
    <property type="project" value="TreeGrafter"/>
</dbReference>
<dbReference type="InterPro" id="IPR045851">
    <property type="entry name" value="AMP-bd_C_sf"/>
</dbReference>
<dbReference type="GO" id="GO:0006637">
    <property type="term" value="P:acyl-CoA metabolic process"/>
    <property type="evidence" value="ECO:0007669"/>
    <property type="project" value="TreeGrafter"/>
</dbReference>
<feature type="domain" description="AMP-binding enzyme C-terminal" evidence="6">
    <location>
        <begin position="433"/>
        <end position="511"/>
    </location>
</feature>
<keyword evidence="4" id="KW-0067">ATP-binding</keyword>
<dbReference type="InterPro" id="IPR042099">
    <property type="entry name" value="ANL_N_sf"/>
</dbReference>
<evidence type="ECO:0000256" key="3">
    <source>
        <dbReference type="ARBA" id="ARBA00022741"/>
    </source>
</evidence>
<evidence type="ECO:0000256" key="1">
    <source>
        <dbReference type="ARBA" id="ARBA00006432"/>
    </source>
</evidence>
<evidence type="ECO:0000313" key="8">
    <source>
        <dbReference type="Proteomes" id="UP001156102"/>
    </source>
</evidence>
<dbReference type="GO" id="GO:0015645">
    <property type="term" value="F:fatty acid ligase activity"/>
    <property type="evidence" value="ECO:0007669"/>
    <property type="project" value="TreeGrafter"/>
</dbReference>
<dbReference type="InterPro" id="IPR020845">
    <property type="entry name" value="AMP-binding_CS"/>
</dbReference>
<dbReference type="Pfam" id="PF13193">
    <property type="entry name" value="AMP-binding_C"/>
    <property type="match status" value="1"/>
</dbReference>
<dbReference type="Proteomes" id="UP001156102">
    <property type="component" value="Unassembled WGS sequence"/>
</dbReference>
<dbReference type="InterPro" id="IPR051087">
    <property type="entry name" value="Mitochondrial_ACSM"/>
</dbReference>
<evidence type="ECO:0000313" key="7">
    <source>
        <dbReference type="EMBL" id="MCP8967461.1"/>
    </source>
</evidence>
<name>A0AA41X1Z2_9BACI</name>
<dbReference type="AlphaFoldDB" id="A0AA41X1Z2"/>
<dbReference type="CDD" id="cd05972">
    <property type="entry name" value="MACS_like"/>
    <property type="match status" value="1"/>
</dbReference>
<dbReference type="InterPro" id="IPR000873">
    <property type="entry name" value="AMP-dep_synth/lig_dom"/>
</dbReference>
<dbReference type="Gene3D" id="3.40.50.12780">
    <property type="entry name" value="N-terminal domain of ligase-like"/>
    <property type="match status" value="1"/>
</dbReference>
<keyword evidence="8" id="KW-1185">Reference proteome</keyword>
<keyword evidence="2 7" id="KW-0436">Ligase</keyword>
<dbReference type="PANTHER" id="PTHR43605">
    <property type="entry name" value="ACYL-COENZYME A SYNTHETASE"/>
    <property type="match status" value="1"/>
</dbReference>
<dbReference type="GO" id="GO:0004321">
    <property type="term" value="F:fatty-acyl-CoA synthase activity"/>
    <property type="evidence" value="ECO:0007669"/>
    <property type="project" value="TreeGrafter"/>
</dbReference>
<comment type="similarity">
    <text evidence="1">Belongs to the ATP-dependent AMP-binding enzyme family.</text>
</comment>
<gene>
    <name evidence="7" type="ORF">NK662_02760</name>
</gene>
<dbReference type="Gene3D" id="3.30.300.30">
    <property type="match status" value="1"/>
</dbReference>
<organism evidence="7 8">
    <name type="scientific">Ectobacillus ponti</name>
    <dbReference type="NCBI Taxonomy" id="2961894"/>
    <lineage>
        <taxon>Bacteria</taxon>
        <taxon>Bacillati</taxon>
        <taxon>Bacillota</taxon>
        <taxon>Bacilli</taxon>
        <taxon>Bacillales</taxon>
        <taxon>Bacillaceae</taxon>
        <taxon>Ectobacillus</taxon>
    </lineage>
</organism>
<feature type="domain" description="AMP-dependent synthetase/ligase" evidence="5">
    <location>
        <begin position="22"/>
        <end position="383"/>
    </location>
</feature>